<dbReference type="GO" id="GO:0046148">
    <property type="term" value="P:pigment biosynthetic process"/>
    <property type="evidence" value="ECO:0007669"/>
    <property type="project" value="InterPro"/>
</dbReference>
<evidence type="ECO:0000256" key="2">
    <source>
        <dbReference type="ARBA" id="ARBA00009928"/>
    </source>
</evidence>
<dbReference type="OrthoDB" id="6132182at2759"/>
<gene>
    <name evidence="14" type="ORF">KK1_017515</name>
</gene>
<dbReference type="PRINTS" id="PR00092">
    <property type="entry name" value="TYROSINASE"/>
</dbReference>
<feature type="binding site" evidence="9">
    <location>
        <position position="215"/>
    </location>
    <ligand>
        <name>Cu cation</name>
        <dbReference type="ChEBI" id="CHEBI:23378"/>
        <label>A</label>
    </ligand>
</feature>
<dbReference type="InterPro" id="IPR002227">
    <property type="entry name" value="Tyrosinase_Cu-bd"/>
</dbReference>
<dbReference type="InterPro" id="IPR022740">
    <property type="entry name" value="Polyphenol_oxidase_C"/>
</dbReference>
<evidence type="ECO:0000256" key="10">
    <source>
        <dbReference type="PIRSR" id="PIRSR000290-2"/>
    </source>
</evidence>
<keyword evidence="8 10" id="KW-1015">Disulfide bond</keyword>
<evidence type="ECO:0000256" key="9">
    <source>
        <dbReference type="PIRSR" id="PIRSR000290-1"/>
    </source>
</evidence>
<evidence type="ECO:0000259" key="13">
    <source>
        <dbReference type="PROSITE" id="PS00498"/>
    </source>
</evidence>
<protein>
    <recommendedName>
        <fullName evidence="12 13">Tyrosinase copper-binding domain-containing protein</fullName>
    </recommendedName>
</protein>
<comment type="subcellular location">
    <subcellularLocation>
        <location evidence="1">Plastid</location>
        <location evidence="1">Chloroplast thylakoid lumen</location>
    </subcellularLocation>
</comment>
<accession>A0A151T7G3</accession>
<feature type="binding site" evidence="9">
    <location>
        <position position="352"/>
    </location>
    <ligand>
        <name>Cu cation</name>
        <dbReference type="ChEBI" id="CHEBI:23378"/>
        <label>B</label>
    </ligand>
</feature>
<evidence type="ECO:0000256" key="4">
    <source>
        <dbReference type="ARBA" id="ARBA00022784"/>
    </source>
</evidence>
<feature type="binding site" evidence="9">
    <location>
        <position position="348"/>
    </location>
    <ligand>
        <name>Cu cation</name>
        <dbReference type="ChEBI" id="CHEBI:23378"/>
        <label>B</label>
    </ligand>
</feature>
<dbReference type="EMBL" id="CM003610">
    <property type="protein sequence ID" value="KYP62954.1"/>
    <property type="molecule type" value="Genomic_DNA"/>
</dbReference>
<sequence>MASLYPPPFFVSTNASSPATRTHHCTPSSIPLFRNHKSNAKPSQYHVSKVPCKATKSGDPENQSIKNINKDKDTQEDAINLGMLDRRNVLIGLGGLYGALSNGPLSLAAPISPPDLTKCGPPDLPSGAKPTNCCPPISSNIIDFTLPMNPKVKVRPAAHLVDATYLQNYKEALRRMKALPPNDPRNFTQQANIHCAYCDGAYHQVGFPDLDFQVHNSWLFFPFHRWYLYFHEKILGSLIKDLDPNFALPFWNWDSPNGMPMPAMYTDPNSPLYDSLRNANHKPPKPVDLDYNGIEDRTSTQQQVSTNLNIMYRQLVSSSKTPSLFFGSAYRAGEDSDPGGGIVENIPHGPVHVWTGDNTQPNLEDMGTLYSAARDPIFFCHHSNIDRMWSIWKTLGGKRSDIKDPDWLESGFLFYDENKNLVRVKVKDCLDTRRLGYVYQDVDIPWLEAKPTPRIRRAIAKRFGAGAALAAETSNSKERTKFPVVLDSSVSVVVKRPRKGRNKKEKEEEEEVLVIEGIEFERDLGVKFDVYINDEDDVEGGPSKSEFAGSFVSVPHKHKHNNAKMKTKLRLGISELLEDLGAEDDEHVVVTLVPKFGKGHVIVGGIKIEFHN</sequence>
<feature type="domain" description="Tyrosinase copper-binding" evidence="13">
    <location>
        <begin position="375"/>
        <end position="386"/>
    </location>
</feature>
<evidence type="ECO:0000256" key="6">
    <source>
        <dbReference type="ARBA" id="ARBA00023008"/>
    </source>
</evidence>
<dbReference type="SUPFAM" id="SSF48056">
    <property type="entry name" value="Di-copper centre-containing domain"/>
    <property type="match status" value="1"/>
</dbReference>
<keyword evidence="5" id="KW-0560">Oxidoreductase</keyword>
<dbReference type="Pfam" id="PF12142">
    <property type="entry name" value="PPO1_DWL"/>
    <property type="match status" value="1"/>
</dbReference>
<dbReference type="STRING" id="3821.A0A151T7G3"/>
<dbReference type="Proteomes" id="UP000075243">
    <property type="component" value="Chromosome 8"/>
</dbReference>
<reference evidence="14 15" key="1">
    <citation type="journal article" date="2012" name="Nat. Biotechnol.">
        <title>Draft genome sequence of pigeonpea (Cajanus cajan), an orphan legume crop of resource-poor farmers.</title>
        <authorList>
            <person name="Varshney R.K."/>
            <person name="Chen W."/>
            <person name="Li Y."/>
            <person name="Bharti A.K."/>
            <person name="Saxena R.K."/>
            <person name="Schlueter J.A."/>
            <person name="Donoghue M.T."/>
            <person name="Azam S."/>
            <person name="Fan G."/>
            <person name="Whaley A.M."/>
            <person name="Farmer A.D."/>
            <person name="Sheridan J."/>
            <person name="Iwata A."/>
            <person name="Tuteja R."/>
            <person name="Penmetsa R.V."/>
            <person name="Wu W."/>
            <person name="Upadhyaya H.D."/>
            <person name="Yang S.P."/>
            <person name="Shah T."/>
            <person name="Saxena K.B."/>
            <person name="Michael T."/>
            <person name="McCombie W.R."/>
            <person name="Yang B."/>
            <person name="Zhang G."/>
            <person name="Yang H."/>
            <person name="Wang J."/>
            <person name="Spillane C."/>
            <person name="Cook D.R."/>
            <person name="May G.D."/>
            <person name="Xu X."/>
            <person name="Jackson S.A."/>
        </authorList>
    </citation>
    <scope>NUCLEOTIDE SEQUENCE [LARGE SCALE GENOMIC DNA]</scope>
    <source>
        <strain evidence="15">cv. Asha</strain>
    </source>
</reference>
<dbReference type="AlphaFoldDB" id="A0A151T7G3"/>
<keyword evidence="15" id="KW-1185">Reference proteome</keyword>
<dbReference type="GO" id="GO:0046872">
    <property type="term" value="F:metal ion binding"/>
    <property type="evidence" value="ECO:0007669"/>
    <property type="project" value="UniProtKB-KW"/>
</dbReference>
<feature type="disulfide bond" evidence="10">
    <location>
        <begin position="119"/>
        <end position="134"/>
    </location>
</feature>
<dbReference type="GO" id="GO:0004097">
    <property type="term" value="F:catechol oxidase activity"/>
    <property type="evidence" value="ECO:0007669"/>
    <property type="project" value="InterPro"/>
</dbReference>
<evidence type="ECO:0000256" key="5">
    <source>
        <dbReference type="ARBA" id="ARBA00023002"/>
    </source>
</evidence>
<dbReference type="Gene3D" id="1.10.1280.10">
    <property type="entry name" value="Di-copper center containing domain from catechol oxidase"/>
    <property type="match status" value="1"/>
</dbReference>
<feature type="binding site" evidence="9">
    <location>
        <position position="382"/>
    </location>
    <ligand>
        <name>Cu cation</name>
        <dbReference type="ChEBI" id="CHEBI:23378"/>
        <label>B</label>
    </ligand>
</feature>
<feature type="disulfide bond" evidence="10">
    <location>
        <begin position="133"/>
        <end position="195"/>
    </location>
</feature>
<evidence type="ECO:0000256" key="11">
    <source>
        <dbReference type="PIRSR" id="PIRSR000290-3"/>
    </source>
</evidence>
<dbReference type="Gramene" id="C.cajan_17010.t">
    <property type="protein sequence ID" value="C.cajan_17010.t"/>
    <property type="gene ID" value="C.cajan_17010"/>
</dbReference>
<dbReference type="OMA" id="TECGPAD"/>
<evidence type="ECO:0000259" key="12">
    <source>
        <dbReference type="PROSITE" id="PS00497"/>
    </source>
</evidence>
<evidence type="ECO:0000256" key="8">
    <source>
        <dbReference type="ARBA" id="ARBA00023157"/>
    </source>
</evidence>
<feature type="domain" description="Tyrosinase copper-binding" evidence="12">
    <location>
        <begin position="215"/>
        <end position="232"/>
    </location>
</feature>
<evidence type="ECO:0000256" key="1">
    <source>
        <dbReference type="ARBA" id="ARBA00004456"/>
    </source>
</evidence>
<feature type="binding site" evidence="9">
    <location>
        <position position="224"/>
    </location>
    <ligand>
        <name>Cu cation</name>
        <dbReference type="ChEBI" id="CHEBI:23378"/>
        <label>A</label>
    </ligand>
</feature>
<dbReference type="FunFam" id="1.10.1280.10:FF:000007">
    <property type="entry name" value="Polyphenol oxidase, chloroplastic"/>
    <property type="match status" value="1"/>
</dbReference>
<dbReference type="PANTHER" id="PTHR11474">
    <property type="entry name" value="TYROSINASE FAMILY MEMBER"/>
    <property type="match status" value="1"/>
</dbReference>
<proteinExistence type="inferred from homology"/>
<name>A0A151T7G3_CAJCA</name>
<evidence type="ECO:0000313" key="15">
    <source>
        <dbReference type="Proteomes" id="UP000075243"/>
    </source>
</evidence>
<keyword evidence="6 9" id="KW-0186">Copper</keyword>
<dbReference type="Pfam" id="PF12143">
    <property type="entry name" value="PPO1_KFDV"/>
    <property type="match status" value="1"/>
</dbReference>
<keyword evidence="4" id="KW-0883">Thioether bond</keyword>
<organism evidence="14 15">
    <name type="scientific">Cajanus cajan</name>
    <name type="common">Pigeon pea</name>
    <name type="synonym">Cajanus indicus</name>
    <dbReference type="NCBI Taxonomy" id="3821"/>
    <lineage>
        <taxon>Eukaryota</taxon>
        <taxon>Viridiplantae</taxon>
        <taxon>Streptophyta</taxon>
        <taxon>Embryophyta</taxon>
        <taxon>Tracheophyta</taxon>
        <taxon>Spermatophyta</taxon>
        <taxon>Magnoliopsida</taxon>
        <taxon>eudicotyledons</taxon>
        <taxon>Gunneridae</taxon>
        <taxon>Pentapetalae</taxon>
        <taxon>rosids</taxon>
        <taxon>fabids</taxon>
        <taxon>Fabales</taxon>
        <taxon>Fabaceae</taxon>
        <taxon>Papilionoideae</taxon>
        <taxon>50 kb inversion clade</taxon>
        <taxon>NPAAA clade</taxon>
        <taxon>indigoferoid/millettioid clade</taxon>
        <taxon>Phaseoleae</taxon>
        <taxon>Cajanus</taxon>
    </lineage>
</organism>
<evidence type="ECO:0000256" key="7">
    <source>
        <dbReference type="ARBA" id="ARBA00023078"/>
    </source>
</evidence>
<dbReference type="InterPro" id="IPR050316">
    <property type="entry name" value="Tyrosinase/Hemocyanin"/>
</dbReference>
<dbReference type="PROSITE" id="PS00497">
    <property type="entry name" value="TYROSINASE_1"/>
    <property type="match status" value="1"/>
</dbReference>
<dbReference type="GO" id="GO:0009543">
    <property type="term" value="C:chloroplast thylakoid lumen"/>
    <property type="evidence" value="ECO:0007669"/>
    <property type="project" value="UniProtKB-SubCell"/>
</dbReference>
<dbReference type="PIRSF" id="PIRSF000290">
    <property type="entry name" value="PPO_plant"/>
    <property type="match status" value="1"/>
</dbReference>
<dbReference type="Pfam" id="PF00264">
    <property type="entry name" value="Tyrosinase"/>
    <property type="match status" value="1"/>
</dbReference>
<feature type="binding site" evidence="9">
    <location>
        <position position="194"/>
    </location>
    <ligand>
        <name>Cu cation</name>
        <dbReference type="ChEBI" id="CHEBI:23378"/>
        <label>A</label>
    </ligand>
</feature>
<evidence type="ECO:0000256" key="3">
    <source>
        <dbReference type="ARBA" id="ARBA00022723"/>
    </source>
</evidence>
<keyword evidence="7" id="KW-0793">Thylakoid</keyword>
<feature type="cross-link" description="2'-(S-cysteinyl)-histidine (Cys-His)" evidence="11">
    <location>
        <begin position="198"/>
        <end position="215"/>
    </location>
</feature>
<dbReference type="PROSITE" id="PS00498">
    <property type="entry name" value="TYROSINASE_2"/>
    <property type="match status" value="1"/>
</dbReference>
<dbReference type="PANTHER" id="PTHR11474:SF76">
    <property type="entry name" value="SHKT DOMAIN-CONTAINING PROTEIN"/>
    <property type="match status" value="1"/>
</dbReference>
<comment type="similarity">
    <text evidence="2">Belongs to the tyrosinase family.</text>
</comment>
<evidence type="ECO:0000313" key="14">
    <source>
        <dbReference type="EMBL" id="KYP62954.1"/>
    </source>
</evidence>
<comment type="cofactor">
    <cofactor evidence="9">
        <name>Cu(2+)</name>
        <dbReference type="ChEBI" id="CHEBI:29036"/>
    </cofactor>
    <text evidence="9">Binds 2 copper ions per subunit.</text>
</comment>
<keyword evidence="3 9" id="KW-0479">Metal-binding</keyword>
<dbReference type="InterPro" id="IPR016213">
    <property type="entry name" value="Polyphenol_oxidase"/>
</dbReference>
<dbReference type="InterPro" id="IPR022739">
    <property type="entry name" value="Polyphenol_oxidase_cen"/>
</dbReference>
<dbReference type="InterPro" id="IPR008922">
    <property type="entry name" value="Di-copper_centre_dom_sf"/>
</dbReference>